<gene>
    <name evidence="2" type="ORF">GCM10023189_17750</name>
</gene>
<comment type="caution">
    <text evidence="2">The sequence shown here is derived from an EMBL/GenBank/DDBJ whole genome shotgun (WGS) entry which is preliminary data.</text>
</comment>
<sequence>MKMLFSTALLSVGWLIASGQPSATQQSASELQVGLIRETVKTRDLQTSPMLYMGNLNGLRVGFTQRWNRHQLRVNLRAATGSYVAPGLGVRSFSFADEATEGGTPAQPLVLIPTLYRGGVDVEYLLRFRETPNHRQTWWGIGFHEQAGYADGVAMTTWAMNTASASLLHHTRWPFGRRHLVALNVSLPLVAAVTRLPYSNVVSSPDESNAKAFMQGTQWETLPRFINPQVGLSYRFRVSPRWSAQAAYRYSYLRYPDPELIRTAAHTATLSLVYHFNFIQP</sequence>
<evidence type="ECO:0008006" key="4">
    <source>
        <dbReference type="Google" id="ProtNLM"/>
    </source>
</evidence>
<organism evidence="2 3">
    <name type="scientific">Nibrella saemangeumensis</name>
    <dbReference type="NCBI Taxonomy" id="1084526"/>
    <lineage>
        <taxon>Bacteria</taxon>
        <taxon>Pseudomonadati</taxon>
        <taxon>Bacteroidota</taxon>
        <taxon>Cytophagia</taxon>
        <taxon>Cytophagales</taxon>
        <taxon>Spirosomataceae</taxon>
        <taxon>Nibrella</taxon>
    </lineage>
</organism>
<dbReference type="RefSeq" id="WP_345242646.1">
    <property type="nucleotide sequence ID" value="NZ_BAABHD010000022.1"/>
</dbReference>
<evidence type="ECO:0000313" key="3">
    <source>
        <dbReference type="Proteomes" id="UP001501175"/>
    </source>
</evidence>
<keyword evidence="1" id="KW-0732">Signal</keyword>
<accession>A0ABP8MRK4</accession>
<evidence type="ECO:0000313" key="2">
    <source>
        <dbReference type="EMBL" id="GAA4453136.1"/>
    </source>
</evidence>
<name>A0ABP8MRK4_9BACT</name>
<dbReference type="EMBL" id="BAABHD010000022">
    <property type="protein sequence ID" value="GAA4453136.1"/>
    <property type="molecule type" value="Genomic_DNA"/>
</dbReference>
<feature type="signal peptide" evidence="1">
    <location>
        <begin position="1"/>
        <end position="23"/>
    </location>
</feature>
<evidence type="ECO:0000256" key="1">
    <source>
        <dbReference type="SAM" id="SignalP"/>
    </source>
</evidence>
<keyword evidence="3" id="KW-1185">Reference proteome</keyword>
<dbReference type="Proteomes" id="UP001501175">
    <property type="component" value="Unassembled WGS sequence"/>
</dbReference>
<reference evidence="3" key="1">
    <citation type="journal article" date="2019" name="Int. J. Syst. Evol. Microbiol.">
        <title>The Global Catalogue of Microorganisms (GCM) 10K type strain sequencing project: providing services to taxonomists for standard genome sequencing and annotation.</title>
        <authorList>
            <consortium name="The Broad Institute Genomics Platform"/>
            <consortium name="The Broad Institute Genome Sequencing Center for Infectious Disease"/>
            <person name="Wu L."/>
            <person name="Ma J."/>
        </authorList>
    </citation>
    <scope>NUCLEOTIDE SEQUENCE [LARGE SCALE GENOMIC DNA]</scope>
    <source>
        <strain evidence="3">JCM 17927</strain>
    </source>
</reference>
<proteinExistence type="predicted"/>
<feature type="chain" id="PRO_5046101472" description="Outer membrane protein beta-barrel domain-containing protein" evidence="1">
    <location>
        <begin position="24"/>
        <end position="281"/>
    </location>
</feature>
<protein>
    <recommendedName>
        <fullName evidence="4">Outer membrane protein beta-barrel domain-containing protein</fullName>
    </recommendedName>
</protein>